<keyword evidence="1" id="KW-0812">Transmembrane</keyword>
<reference evidence="3" key="1">
    <citation type="submission" date="2021-05" db="EMBL/GenBank/DDBJ databases">
        <title>The genome of the haptophyte Pavlova lutheri (Diacronema luteri, Pavlovales) - a model for lipid biosynthesis in eukaryotic algae.</title>
        <authorList>
            <person name="Hulatt C.J."/>
            <person name="Posewitz M.C."/>
        </authorList>
    </citation>
    <scope>NUCLEOTIDE SEQUENCE</scope>
    <source>
        <strain evidence="3">NIVA-4/92</strain>
    </source>
</reference>
<evidence type="ECO:0000256" key="2">
    <source>
        <dbReference type="SAM" id="SignalP"/>
    </source>
</evidence>
<feature type="chain" id="PRO_5035328281" evidence="2">
    <location>
        <begin position="19"/>
        <end position="117"/>
    </location>
</feature>
<keyword evidence="1" id="KW-0472">Membrane</keyword>
<accession>A0A8J6CE43</accession>
<organism evidence="3 4">
    <name type="scientific">Diacronema lutheri</name>
    <name type="common">Unicellular marine alga</name>
    <name type="synonym">Monochrysis lutheri</name>
    <dbReference type="NCBI Taxonomy" id="2081491"/>
    <lineage>
        <taxon>Eukaryota</taxon>
        <taxon>Haptista</taxon>
        <taxon>Haptophyta</taxon>
        <taxon>Pavlovophyceae</taxon>
        <taxon>Pavlovales</taxon>
        <taxon>Pavlovaceae</taxon>
        <taxon>Diacronema</taxon>
    </lineage>
</organism>
<feature type="signal peptide" evidence="2">
    <location>
        <begin position="1"/>
        <end position="18"/>
    </location>
</feature>
<protein>
    <submittedName>
        <fullName evidence="3">Uncharacterized protein</fullName>
    </submittedName>
</protein>
<dbReference type="OMA" id="WAIEPKM"/>
<evidence type="ECO:0000256" key="1">
    <source>
        <dbReference type="SAM" id="Phobius"/>
    </source>
</evidence>
<proteinExistence type="predicted"/>
<keyword evidence="4" id="KW-1185">Reference proteome</keyword>
<dbReference type="Proteomes" id="UP000751190">
    <property type="component" value="Unassembled WGS sequence"/>
</dbReference>
<dbReference type="AlphaFoldDB" id="A0A8J6CE43"/>
<name>A0A8J6CE43_DIALT</name>
<dbReference type="OrthoDB" id="46519at2759"/>
<dbReference type="EMBL" id="JAGTXO010000003">
    <property type="protein sequence ID" value="KAG8469284.1"/>
    <property type="molecule type" value="Genomic_DNA"/>
</dbReference>
<evidence type="ECO:0000313" key="4">
    <source>
        <dbReference type="Proteomes" id="UP000751190"/>
    </source>
</evidence>
<feature type="transmembrane region" description="Helical" evidence="1">
    <location>
        <begin position="89"/>
        <end position="110"/>
    </location>
</feature>
<keyword evidence="1" id="KW-1133">Transmembrane helix</keyword>
<sequence>MARYSLIALVALVAGTHAFQAPAAPRALLSRVRAAQPSFVMAEERDVPMVKTKSGLGRTVDQDGKSNVWAVEPKMRVENKPMSMSDPKILAAVGALVLVAVGIPLFPTLFSGANGQY</sequence>
<gene>
    <name evidence="3" type="ORF">KFE25_007802</name>
</gene>
<keyword evidence="2" id="KW-0732">Signal</keyword>
<comment type="caution">
    <text evidence="3">The sequence shown here is derived from an EMBL/GenBank/DDBJ whole genome shotgun (WGS) entry which is preliminary data.</text>
</comment>
<evidence type="ECO:0000313" key="3">
    <source>
        <dbReference type="EMBL" id="KAG8469284.1"/>
    </source>
</evidence>